<dbReference type="Proteomes" id="UP001500037">
    <property type="component" value="Unassembled WGS sequence"/>
</dbReference>
<keyword evidence="2 8" id="KW-0812">Transmembrane</keyword>
<protein>
    <submittedName>
        <fullName evidence="11">ABC transporter ATP-binding protein</fullName>
    </submittedName>
</protein>
<evidence type="ECO:0000256" key="5">
    <source>
        <dbReference type="ARBA" id="ARBA00022989"/>
    </source>
</evidence>
<evidence type="ECO:0000256" key="4">
    <source>
        <dbReference type="ARBA" id="ARBA00022840"/>
    </source>
</evidence>
<evidence type="ECO:0000259" key="10">
    <source>
        <dbReference type="PROSITE" id="PS50929"/>
    </source>
</evidence>
<comment type="subcellular location">
    <subcellularLocation>
        <location evidence="1">Cell membrane</location>
        <topology evidence="1">Multi-pass membrane protein</topology>
    </subcellularLocation>
</comment>
<dbReference type="InterPro" id="IPR003439">
    <property type="entry name" value="ABC_transporter-like_ATP-bd"/>
</dbReference>
<feature type="domain" description="ABC transmembrane type-1" evidence="10">
    <location>
        <begin position="20"/>
        <end position="289"/>
    </location>
</feature>
<sequence>MTPAGRRLLVGELRGRRRPLAVMAAWTLAEALQAALSVRLIAGALDGGFLVHRPLTGLGWLLAFGLVTVVGAFGARQVYPPLADIVEPLRDSLTHRVVDAALRRPAGRAARPDTAAVARLARQIETVRECLAGQLLIIRHFAVTLVFVLIGTASLSPALLPLVAGPPVLALTAFVLLLPRLAARQHELLHAEEELAARAADTFGALRDVVACGAVGRAGTDLDATVTRQLRARHRIAALAAGRRLTVAVGAHLPAALVLLAAPSLLRDHRLTAGQVVGALGYLTVSLEPALRTLVQGLSASGLRLSVAAGPPTRAGGQAGGPGRVGVGVRTLVQGLGPPGLRLSVAAERLAAATAHQPGPPPAPGPGTPPAPRPASAARRPRPPALELTDLAFAHQARAEPVLGGLTLTLAEGEHLAVVGPSGIGKSTLADLLAGLAEPTRGTVRLRGRPLARIAPGELPSLRVLIPQEAYVFTGTLRENLTQLRPAARTAQLESAAEQLGLTELLRRTGGLDAPLDPHLLSAGERQLVAATRAFLSPAALALLDEATSHLDPAAEAVVEEAFRARPGTLLVIAHRISSAERADRVLLLDTGGPVIGTPRELAAHSSGYRDLLGHWTAGLAAGER</sequence>
<feature type="transmembrane region" description="Helical" evidence="8">
    <location>
        <begin position="20"/>
        <end position="45"/>
    </location>
</feature>
<feature type="domain" description="ABC transporter" evidence="9">
    <location>
        <begin position="386"/>
        <end position="616"/>
    </location>
</feature>
<organism evidence="11 12">
    <name type="scientific">Kitasatospora nipponensis</name>
    <dbReference type="NCBI Taxonomy" id="258049"/>
    <lineage>
        <taxon>Bacteria</taxon>
        <taxon>Bacillati</taxon>
        <taxon>Actinomycetota</taxon>
        <taxon>Actinomycetes</taxon>
        <taxon>Kitasatosporales</taxon>
        <taxon>Streptomycetaceae</taxon>
        <taxon>Kitasatospora</taxon>
    </lineage>
</organism>
<dbReference type="SUPFAM" id="SSF52540">
    <property type="entry name" value="P-loop containing nucleoside triphosphate hydrolases"/>
    <property type="match status" value="1"/>
</dbReference>
<dbReference type="PROSITE" id="PS50893">
    <property type="entry name" value="ABC_TRANSPORTER_2"/>
    <property type="match status" value="1"/>
</dbReference>
<feature type="transmembrane region" description="Helical" evidence="8">
    <location>
        <begin position="245"/>
        <end position="266"/>
    </location>
</feature>
<evidence type="ECO:0000313" key="11">
    <source>
        <dbReference type="EMBL" id="GAA1068999.1"/>
    </source>
</evidence>
<feature type="region of interest" description="Disordered" evidence="7">
    <location>
        <begin position="353"/>
        <end position="381"/>
    </location>
</feature>
<reference evidence="11 12" key="1">
    <citation type="journal article" date="2019" name="Int. J. Syst. Evol. Microbiol.">
        <title>The Global Catalogue of Microorganisms (GCM) 10K type strain sequencing project: providing services to taxonomists for standard genome sequencing and annotation.</title>
        <authorList>
            <consortium name="The Broad Institute Genomics Platform"/>
            <consortium name="The Broad Institute Genome Sequencing Center for Infectious Disease"/>
            <person name="Wu L."/>
            <person name="Ma J."/>
        </authorList>
    </citation>
    <scope>NUCLEOTIDE SEQUENCE [LARGE SCALE GENOMIC DNA]</scope>
    <source>
        <strain evidence="11 12">JCM 13004</strain>
    </source>
</reference>
<keyword evidence="3" id="KW-0547">Nucleotide-binding</keyword>
<evidence type="ECO:0000256" key="2">
    <source>
        <dbReference type="ARBA" id="ARBA00022692"/>
    </source>
</evidence>
<dbReference type="InterPro" id="IPR036640">
    <property type="entry name" value="ABC1_TM_sf"/>
</dbReference>
<feature type="transmembrane region" description="Helical" evidence="8">
    <location>
        <begin position="57"/>
        <end position="75"/>
    </location>
</feature>
<dbReference type="CDD" id="cd03228">
    <property type="entry name" value="ABCC_MRP_Like"/>
    <property type="match status" value="1"/>
</dbReference>
<keyword evidence="12" id="KW-1185">Reference proteome</keyword>
<keyword evidence="6 8" id="KW-0472">Membrane</keyword>
<accession>A0ABN1T7I3</accession>
<dbReference type="Pfam" id="PF00005">
    <property type="entry name" value="ABC_tran"/>
    <property type="match status" value="1"/>
</dbReference>
<dbReference type="GO" id="GO:0005524">
    <property type="term" value="F:ATP binding"/>
    <property type="evidence" value="ECO:0007669"/>
    <property type="project" value="UniProtKB-KW"/>
</dbReference>
<dbReference type="InterPro" id="IPR011527">
    <property type="entry name" value="ABC1_TM_dom"/>
</dbReference>
<feature type="transmembrane region" description="Helical" evidence="8">
    <location>
        <begin position="131"/>
        <end position="152"/>
    </location>
</feature>
<feature type="compositionally biased region" description="Pro residues" evidence="7">
    <location>
        <begin position="358"/>
        <end position="373"/>
    </location>
</feature>
<dbReference type="RefSeq" id="WP_344446782.1">
    <property type="nucleotide sequence ID" value="NZ_BAAALF010000295.1"/>
</dbReference>
<evidence type="ECO:0000256" key="7">
    <source>
        <dbReference type="SAM" id="MobiDB-lite"/>
    </source>
</evidence>
<evidence type="ECO:0000256" key="8">
    <source>
        <dbReference type="SAM" id="Phobius"/>
    </source>
</evidence>
<name>A0ABN1T7I3_9ACTN</name>
<dbReference type="Gene3D" id="1.20.1560.10">
    <property type="entry name" value="ABC transporter type 1, transmembrane domain"/>
    <property type="match status" value="1"/>
</dbReference>
<dbReference type="InterPro" id="IPR039421">
    <property type="entry name" value="Type_1_exporter"/>
</dbReference>
<comment type="caution">
    <text evidence="11">The sequence shown here is derived from an EMBL/GenBank/DDBJ whole genome shotgun (WGS) entry which is preliminary data.</text>
</comment>
<dbReference type="Gene3D" id="3.40.50.300">
    <property type="entry name" value="P-loop containing nucleotide triphosphate hydrolases"/>
    <property type="match status" value="1"/>
</dbReference>
<keyword evidence="4 11" id="KW-0067">ATP-binding</keyword>
<dbReference type="InterPro" id="IPR027417">
    <property type="entry name" value="P-loop_NTPase"/>
</dbReference>
<evidence type="ECO:0000259" key="9">
    <source>
        <dbReference type="PROSITE" id="PS50893"/>
    </source>
</evidence>
<dbReference type="InterPro" id="IPR003593">
    <property type="entry name" value="AAA+_ATPase"/>
</dbReference>
<keyword evidence="5 8" id="KW-1133">Transmembrane helix</keyword>
<dbReference type="PANTHER" id="PTHR24221">
    <property type="entry name" value="ATP-BINDING CASSETTE SUB-FAMILY B"/>
    <property type="match status" value="1"/>
</dbReference>
<feature type="transmembrane region" description="Helical" evidence="8">
    <location>
        <begin position="158"/>
        <end position="178"/>
    </location>
</feature>
<dbReference type="PANTHER" id="PTHR24221:SF654">
    <property type="entry name" value="ATP-BINDING CASSETTE SUB-FAMILY B MEMBER 6"/>
    <property type="match status" value="1"/>
</dbReference>
<evidence type="ECO:0000313" key="12">
    <source>
        <dbReference type="Proteomes" id="UP001500037"/>
    </source>
</evidence>
<evidence type="ECO:0000256" key="6">
    <source>
        <dbReference type="ARBA" id="ARBA00023136"/>
    </source>
</evidence>
<dbReference type="SUPFAM" id="SSF90123">
    <property type="entry name" value="ABC transporter transmembrane region"/>
    <property type="match status" value="1"/>
</dbReference>
<evidence type="ECO:0000256" key="3">
    <source>
        <dbReference type="ARBA" id="ARBA00022741"/>
    </source>
</evidence>
<dbReference type="PROSITE" id="PS50929">
    <property type="entry name" value="ABC_TM1F"/>
    <property type="match status" value="1"/>
</dbReference>
<dbReference type="EMBL" id="BAAALF010000295">
    <property type="protein sequence ID" value="GAA1068999.1"/>
    <property type="molecule type" value="Genomic_DNA"/>
</dbReference>
<evidence type="ECO:0000256" key="1">
    <source>
        <dbReference type="ARBA" id="ARBA00004651"/>
    </source>
</evidence>
<dbReference type="SMART" id="SM00382">
    <property type="entry name" value="AAA"/>
    <property type="match status" value="1"/>
</dbReference>
<proteinExistence type="predicted"/>
<gene>
    <name evidence="11" type="ORF">GCM10009665_75290</name>
</gene>